<feature type="region of interest" description="Disordered" evidence="1">
    <location>
        <begin position="415"/>
        <end position="441"/>
    </location>
</feature>
<keyword evidence="3" id="KW-1185">Reference proteome</keyword>
<sequence length="441" mass="48709">MGTSSTLRSTTGQEPPMGGRTKFGFALIVLDLTILQGAALGLGSCTHATGFGYAGPASSFYPQGSQGEAYLPYTTRALPRRPLRTFPTFPDTPSGLADDIATSVARMIEEDARHRQLEAEAAASVSTSMSLPRASPSPISPGPSLITSAPRLRVDLQLDDIHDLSEDWSCAVSHRYLPLYEKVLLNLRNHGYHRVVAVFGRREEASFVEKRLRQGGALDELQIEYLSRPRQESEEYAEFEGKKRRAPSFPLGGSAKSFPKTKRIDIGNKPEMVVFFVPQNAAGSLAEVSEFQRLTAIATLRGAPVVLVNPALTAYSHLPQGGMGEHVRPMIMSDFVPCFQAAAYRYKYNPYLSYSIVRRGGEAGWERGPWGVFAHDARLPGSGWAYLESRFEEPYRLEVESRYFDSCFYIQKTAGPRGGRSRVGENPFQEVNAVPSSRHDY</sequence>
<evidence type="ECO:0000313" key="2">
    <source>
        <dbReference type="EMBL" id="EWM25550.1"/>
    </source>
</evidence>
<dbReference type="OrthoDB" id="10284499at2759"/>
<gene>
    <name evidence="2" type="ORF">Naga_100130g2</name>
</gene>
<feature type="region of interest" description="Disordered" evidence="1">
    <location>
        <begin position="124"/>
        <end position="145"/>
    </location>
</feature>
<comment type="caution">
    <text evidence="2">The sequence shown here is derived from an EMBL/GenBank/DDBJ whole genome shotgun (WGS) entry which is preliminary data.</text>
</comment>
<protein>
    <recommendedName>
        <fullName evidence="4">DUF1995 domain-containing protein</fullName>
    </recommendedName>
</protein>
<evidence type="ECO:0000313" key="3">
    <source>
        <dbReference type="Proteomes" id="UP000019335"/>
    </source>
</evidence>
<organism evidence="2 3">
    <name type="scientific">Nannochloropsis gaditana</name>
    <dbReference type="NCBI Taxonomy" id="72520"/>
    <lineage>
        <taxon>Eukaryota</taxon>
        <taxon>Sar</taxon>
        <taxon>Stramenopiles</taxon>
        <taxon>Ochrophyta</taxon>
        <taxon>Eustigmatophyceae</taxon>
        <taxon>Eustigmatales</taxon>
        <taxon>Monodopsidaceae</taxon>
        <taxon>Nannochloropsis</taxon>
    </lineage>
</organism>
<dbReference type="EMBL" id="AZIL01000926">
    <property type="protein sequence ID" value="EWM25550.1"/>
    <property type="molecule type" value="Genomic_DNA"/>
</dbReference>
<evidence type="ECO:0000256" key="1">
    <source>
        <dbReference type="SAM" id="MobiDB-lite"/>
    </source>
</evidence>
<dbReference type="Proteomes" id="UP000019335">
    <property type="component" value="Chromosome 11"/>
</dbReference>
<reference evidence="2 3" key="1">
    <citation type="journal article" date="2014" name="Mol. Plant">
        <title>Chromosome Scale Genome Assembly and Transcriptome Profiling of Nannochloropsis gaditana in Nitrogen Depletion.</title>
        <authorList>
            <person name="Corteggiani Carpinelli E."/>
            <person name="Telatin A."/>
            <person name="Vitulo N."/>
            <person name="Forcato C."/>
            <person name="D'Angelo M."/>
            <person name="Schiavon R."/>
            <person name="Vezzi A."/>
            <person name="Giacometti G.M."/>
            <person name="Morosinotto T."/>
            <person name="Valle G."/>
        </authorList>
    </citation>
    <scope>NUCLEOTIDE SEQUENCE [LARGE SCALE GENOMIC DNA]</scope>
    <source>
        <strain evidence="2 3">B-31</strain>
    </source>
</reference>
<accession>W7TEX5</accession>
<dbReference type="AlphaFoldDB" id="W7TEX5"/>
<evidence type="ECO:0008006" key="4">
    <source>
        <dbReference type="Google" id="ProtNLM"/>
    </source>
</evidence>
<name>W7TEX5_9STRA</name>
<proteinExistence type="predicted"/>